<keyword evidence="1" id="KW-0328">Glycosyltransferase</keyword>
<dbReference type="PANTHER" id="PTHR46635:SF1">
    <property type="entry name" value="GLYCOSYL TRANSFERASE FAMILY 1 PROTEIN"/>
    <property type="match status" value="1"/>
</dbReference>
<feature type="compositionally biased region" description="Basic residues" evidence="2">
    <location>
        <begin position="985"/>
        <end position="994"/>
    </location>
</feature>
<keyword evidence="3" id="KW-0472">Membrane</keyword>
<organism evidence="5 6">
    <name type="scientific">Trapa incisa</name>
    <dbReference type="NCBI Taxonomy" id="236973"/>
    <lineage>
        <taxon>Eukaryota</taxon>
        <taxon>Viridiplantae</taxon>
        <taxon>Streptophyta</taxon>
        <taxon>Embryophyta</taxon>
        <taxon>Tracheophyta</taxon>
        <taxon>Spermatophyta</taxon>
        <taxon>Magnoliopsida</taxon>
        <taxon>eudicotyledons</taxon>
        <taxon>Gunneridae</taxon>
        <taxon>Pentapetalae</taxon>
        <taxon>rosids</taxon>
        <taxon>malvids</taxon>
        <taxon>Myrtales</taxon>
        <taxon>Lythraceae</taxon>
        <taxon>Trapa</taxon>
    </lineage>
</organism>
<evidence type="ECO:0000313" key="6">
    <source>
        <dbReference type="Proteomes" id="UP001345219"/>
    </source>
</evidence>
<sequence length="1015" mass="116532">MGSLESGIPSVTRDPSLRSPSISLAIRRRLRSKFSHFRLDYLQWLCSVAVFLSFVISFTLFLPGLKDANINPRYLFSLRDKIAGLYFAEHTLRFEPSNVLLRFQREAVDLKHLSTFNVTLRRFSHRKPQLALVFADLLPDQQQLLMVSVGAALCEIGYDIQVYSLEDGPARDAWKKMGVTVSIVQSNYTTPIGIDWLNFNGIFVNSLEAKSILYCFMQEPFKYLPLFLIVDNTALAIRAKEYNSTGQTELLNVWKKIFNRATAVIFPNYALPISFSAFDSGNFLVVSGSPAVALDADSVLSLSGRQSYEEISLGSGDFVIGIVCSHFFYKGLWLEHALLLKAIKPLLADLGEVSASHVRILIFCGTSSSKYSVALEAIAQKLGYPIGTVEHKAVDDDANRFLRLADLVIYGSFLEEKTFPEILIKAMCFGKPVMAPNLSMISKYVDDRMNGFLFPKGNLKTLREIIKQLVWKGKLSALAHEVALRAKVTARNFGASEAVEGYAQILETILRLPSEVSTPKSVGDLSPEFKKHWKWDFFGAVVTPVYQNRTLRSLSFLGNDEELWNQTLRGSLGKTGAEELFVYSIWEEQKSIELTAARKKREDDELKDRTEQSHGTWEDVYRSAKKADRTKNDLRERDERELERTGQPLCIYEPFLGEGTWPFLHVNSLYRGIGLSTKGRRPGGDDIDGPSRLPILNNPYYRDILGDFGAYFSISNRIDRIHKNAWIGFQSWRATANKACLSAVAETALISSIQSKKHGDALYFWIRMDKDHRNPLQQDFWSFCDSINAGNCKFAFLEALKRMYGFNFDLSDLPPMPSDGDTWSVMQSWALPTKSFLEFTMFSRMFVDALDEQMYEEHHQTGHCYMSLSQDKHCYSRVLELLVNVWAYHSARRMFYVDPLTGLMQEQHRLHNRKGRMWIKWFSYVTLKSMDEDYAEEFDSDHPRRRWLWPSTGEIFWQGVLERERSQRHKQKERRKQLSKEKIERIKRRQHQKALGKYIKPPLEELDNSNTTMVQ</sequence>
<keyword evidence="3" id="KW-0812">Transmembrane</keyword>
<dbReference type="Proteomes" id="UP001345219">
    <property type="component" value="Chromosome 15"/>
</dbReference>
<reference evidence="5 6" key="1">
    <citation type="journal article" date="2023" name="Hortic Res">
        <title>Pangenome of water caltrop reveals structural variations and asymmetric subgenome divergence after allopolyploidization.</title>
        <authorList>
            <person name="Zhang X."/>
            <person name="Chen Y."/>
            <person name="Wang L."/>
            <person name="Yuan Y."/>
            <person name="Fang M."/>
            <person name="Shi L."/>
            <person name="Lu R."/>
            <person name="Comes H.P."/>
            <person name="Ma Y."/>
            <person name="Chen Y."/>
            <person name="Huang G."/>
            <person name="Zhou Y."/>
            <person name="Zheng Z."/>
            <person name="Qiu Y."/>
        </authorList>
    </citation>
    <scope>NUCLEOTIDE SEQUENCE [LARGE SCALE GENOMIC DNA]</scope>
    <source>
        <tissue evidence="5">Roots</tissue>
    </source>
</reference>
<protein>
    <recommendedName>
        <fullName evidence="4">Glycosyl transferase family 1 domain-containing protein</fullName>
    </recommendedName>
</protein>
<keyword evidence="1" id="KW-0808">Transferase</keyword>
<feature type="domain" description="Glycosyl transferase family 1" evidence="4">
    <location>
        <begin position="337"/>
        <end position="473"/>
    </location>
</feature>
<keyword evidence="6" id="KW-1185">Reference proteome</keyword>
<feature type="region of interest" description="Disordered" evidence="2">
    <location>
        <begin position="985"/>
        <end position="1015"/>
    </location>
</feature>
<dbReference type="PANTHER" id="PTHR46635">
    <property type="entry name" value="GLYCOSYL TRANSFERASE FAMILY 1 PROTEIN"/>
    <property type="match status" value="1"/>
</dbReference>
<evidence type="ECO:0000256" key="1">
    <source>
        <dbReference type="ARBA" id="ARBA00022676"/>
    </source>
</evidence>
<dbReference type="InterPro" id="IPR001296">
    <property type="entry name" value="Glyco_trans_1"/>
</dbReference>
<feature type="transmembrane region" description="Helical" evidence="3">
    <location>
        <begin position="41"/>
        <end position="62"/>
    </location>
</feature>
<evidence type="ECO:0000313" key="5">
    <source>
        <dbReference type="EMBL" id="KAK4758252.1"/>
    </source>
</evidence>
<keyword evidence="3" id="KW-1133">Transmembrane helix</keyword>
<feature type="compositionally biased region" description="Basic and acidic residues" evidence="2">
    <location>
        <begin position="600"/>
        <end position="622"/>
    </location>
</feature>
<dbReference type="GO" id="GO:0016757">
    <property type="term" value="F:glycosyltransferase activity"/>
    <property type="evidence" value="ECO:0007669"/>
    <property type="project" value="UniProtKB-KW"/>
</dbReference>
<evidence type="ECO:0000256" key="3">
    <source>
        <dbReference type="SAM" id="Phobius"/>
    </source>
</evidence>
<evidence type="ECO:0000256" key="2">
    <source>
        <dbReference type="SAM" id="MobiDB-lite"/>
    </source>
</evidence>
<evidence type="ECO:0000259" key="4">
    <source>
        <dbReference type="Pfam" id="PF00534"/>
    </source>
</evidence>
<feature type="region of interest" description="Disordered" evidence="2">
    <location>
        <begin position="599"/>
        <end position="622"/>
    </location>
</feature>
<comment type="caution">
    <text evidence="5">The sequence shown here is derived from an EMBL/GenBank/DDBJ whole genome shotgun (WGS) entry which is preliminary data.</text>
</comment>
<gene>
    <name evidence="5" type="ORF">SAY87_019553</name>
</gene>
<accession>A0AAN7Q262</accession>
<dbReference type="AlphaFoldDB" id="A0AAN7Q262"/>
<dbReference type="Pfam" id="PF00534">
    <property type="entry name" value="Glycos_transf_1"/>
    <property type="match status" value="1"/>
</dbReference>
<dbReference type="EMBL" id="JAXIOK010000012">
    <property type="protein sequence ID" value="KAK4758252.1"/>
    <property type="molecule type" value="Genomic_DNA"/>
</dbReference>
<dbReference type="Gene3D" id="3.40.50.2000">
    <property type="entry name" value="Glycogen Phosphorylase B"/>
    <property type="match status" value="1"/>
</dbReference>
<proteinExistence type="predicted"/>
<name>A0AAN7Q262_9MYRT</name>
<dbReference type="SUPFAM" id="SSF53756">
    <property type="entry name" value="UDP-Glycosyltransferase/glycogen phosphorylase"/>
    <property type="match status" value="1"/>
</dbReference>